<keyword evidence="7" id="KW-0472">Membrane</keyword>
<feature type="transmembrane region" description="Helical" evidence="7">
    <location>
        <begin position="123"/>
        <end position="145"/>
    </location>
</feature>
<evidence type="ECO:0000256" key="2">
    <source>
        <dbReference type="ARBA" id="ARBA00012438"/>
    </source>
</evidence>
<proteinExistence type="predicted"/>
<dbReference type="InterPro" id="IPR036890">
    <property type="entry name" value="HATPase_C_sf"/>
</dbReference>
<feature type="compositionally biased region" description="Polar residues" evidence="6">
    <location>
        <begin position="35"/>
        <end position="52"/>
    </location>
</feature>
<feature type="domain" description="PAC" evidence="10">
    <location>
        <begin position="404"/>
        <end position="456"/>
    </location>
</feature>
<feature type="transmembrane region" description="Helical" evidence="7">
    <location>
        <begin position="191"/>
        <end position="212"/>
    </location>
</feature>
<dbReference type="SMART" id="SM00091">
    <property type="entry name" value="PAS"/>
    <property type="match status" value="1"/>
</dbReference>
<feature type="region of interest" description="Disordered" evidence="6">
    <location>
        <begin position="1"/>
        <end position="57"/>
    </location>
</feature>
<dbReference type="SUPFAM" id="SSF55874">
    <property type="entry name" value="ATPase domain of HSP90 chaperone/DNA topoisomerase II/histidine kinase"/>
    <property type="match status" value="1"/>
</dbReference>
<dbReference type="Gene3D" id="3.30.565.10">
    <property type="entry name" value="Histidine kinase-like ATPase, C-terminal domain"/>
    <property type="match status" value="1"/>
</dbReference>
<evidence type="ECO:0000313" key="11">
    <source>
        <dbReference type="EMBL" id="SCL76027.1"/>
    </source>
</evidence>
<dbReference type="Proteomes" id="UP000184671">
    <property type="component" value="Unassembled WGS sequence"/>
</dbReference>
<dbReference type="InterPro" id="IPR000014">
    <property type="entry name" value="PAS"/>
</dbReference>
<dbReference type="CDD" id="cd00075">
    <property type="entry name" value="HATPase"/>
    <property type="match status" value="1"/>
</dbReference>
<evidence type="ECO:0000259" key="10">
    <source>
        <dbReference type="PROSITE" id="PS50113"/>
    </source>
</evidence>
<dbReference type="InterPro" id="IPR013656">
    <property type="entry name" value="PAS_4"/>
</dbReference>
<dbReference type="PANTHER" id="PTHR43304:SF1">
    <property type="entry name" value="PAC DOMAIN-CONTAINING PROTEIN"/>
    <property type="match status" value="1"/>
</dbReference>
<dbReference type="InterPro" id="IPR005467">
    <property type="entry name" value="His_kinase_dom"/>
</dbReference>
<feature type="transmembrane region" description="Helical" evidence="7">
    <location>
        <begin position="259"/>
        <end position="279"/>
    </location>
</feature>
<name>A0A1M4MME7_9EURY</name>
<evidence type="ECO:0000256" key="1">
    <source>
        <dbReference type="ARBA" id="ARBA00000085"/>
    </source>
</evidence>
<dbReference type="Pfam" id="PF08448">
    <property type="entry name" value="PAS_4"/>
    <property type="match status" value="1"/>
</dbReference>
<evidence type="ECO:0000256" key="6">
    <source>
        <dbReference type="SAM" id="MobiDB-lite"/>
    </source>
</evidence>
<dbReference type="Gene3D" id="3.30.450.20">
    <property type="entry name" value="PAS domain"/>
    <property type="match status" value="1"/>
</dbReference>
<feature type="transmembrane region" description="Helical" evidence="7">
    <location>
        <begin position="69"/>
        <end position="91"/>
    </location>
</feature>
<dbReference type="InterPro" id="IPR052162">
    <property type="entry name" value="Sensor_kinase/Photoreceptor"/>
</dbReference>
<feature type="transmembrane region" description="Helical" evidence="7">
    <location>
        <begin position="97"/>
        <end position="116"/>
    </location>
</feature>
<dbReference type="PROSITE" id="PS50109">
    <property type="entry name" value="HIS_KIN"/>
    <property type="match status" value="1"/>
</dbReference>
<dbReference type="SUPFAM" id="SSF55785">
    <property type="entry name" value="PYP-like sensor domain (PAS domain)"/>
    <property type="match status" value="1"/>
</dbReference>
<feature type="transmembrane region" description="Helical" evidence="7">
    <location>
        <begin position="285"/>
        <end position="303"/>
    </location>
</feature>
<dbReference type="STRING" id="118126.L21_1948"/>
<dbReference type="InterPro" id="IPR033425">
    <property type="entry name" value="MASE3"/>
</dbReference>
<dbReference type="NCBIfam" id="TIGR00229">
    <property type="entry name" value="sensory_box"/>
    <property type="match status" value="1"/>
</dbReference>
<feature type="transmembrane region" description="Helical" evidence="7">
    <location>
        <begin position="165"/>
        <end position="182"/>
    </location>
</feature>
<feature type="domain" description="PAS" evidence="9">
    <location>
        <begin position="328"/>
        <end position="399"/>
    </location>
</feature>
<dbReference type="GO" id="GO:0004673">
    <property type="term" value="F:protein histidine kinase activity"/>
    <property type="evidence" value="ECO:0007669"/>
    <property type="project" value="UniProtKB-EC"/>
</dbReference>
<dbReference type="EC" id="2.7.13.3" evidence="2"/>
<dbReference type="Pfam" id="PF02518">
    <property type="entry name" value="HATPase_c"/>
    <property type="match status" value="1"/>
</dbReference>
<dbReference type="AlphaFoldDB" id="A0A1M4MME7"/>
<reference evidence="11 12" key="1">
    <citation type="submission" date="2016-08" db="EMBL/GenBank/DDBJ databases">
        <authorList>
            <person name="Seilhamer J.J."/>
        </authorList>
    </citation>
    <scope>NUCLEOTIDE SEQUENCE [LARGE SCALE GENOMIC DNA]</scope>
    <source>
        <strain evidence="11">L21-II-0</strain>
    </source>
</reference>
<dbReference type="InterPro" id="IPR035965">
    <property type="entry name" value="PAS-like_dom_sf"/>
</dbReference>
<feature type="transmembrane region" description="Helical" evidence="7">
    <location>
        <begin position="227"/>
        <end position="247"/>
    </location>
</feature>
<dbReference type="SMART" id="SM00387">
    <property type="entry name" value="HATPase_c"/>
    <property type="match status" value="1"/>
</dbReference>
<keyword evidence="3" id="KW-0597">Phosphoprotein</keyword>
<accession>A0A1M4MME7</accession>
<keyword evidence="4 11" id="KW-0808">Transferase</keyword>
<evidence type="ECO:0000313" key="12">
    <source>
        <dbReference type="Proteomes" id="UP000184671"/>
    </source>
</evidence>
<feature type="transmembrane region" description="Helical" evidence="7">
    <location>
        <begin position="626"/>
        <end position="644"/>
    </location>
</feature>
<keyword evidence="5" id="KW-0418">Kinase</keyword>
<protein>
    <recommendedName>
        <fullName evidence="2">histidine kinase</fullName>
        <ecNumber evidence="2">2.7.13.3</ecNumber>
    </recommendedName>
</protein>
<evidence type="ECO:0000259" key="9">
    <source>
        <dbReference type="PROSITE" id="PS50112"/>
    </source>
</evidence>
<dbReference type="PROSITE" id="PS50112">
    <property type="entry name" value="PAS"/>
    <property type="match status" value="1"/>
</dbReference>
<evidence type="ECO:0000259" key="8">
    <source>
        <dbReference type="PROSITE" id="PS50109"/>
    </source>
</evidence>
<evidence type="ECO:0000256" key="5">
    <source>
        <dbReference type="ARBA" id="ARBA00022777"/>
    </source>
</evidence>
<dbReference type="CDD" id="cd00130">
    <property type="entry name" value="PAS"/>
    <property type="match status" value="1"/>
</dbReference>
<dbReference type="InterPro" id="IPR003594">
    <property type="entry name" value="HATPase_dom"/>
</dbReference>
<gene>
    <name evidence="11" type="primary">kinB_2</name>
    <name evidence="11" type="ORF">L21_1948</name>
</gene>
<keyword evidence="7" id="KW-0812">Transmembrane</keyword>
<organism evidence="11 12">
    <name type="scientific">Methanoculleus chikugoensis</name>
    <dbReference type="NCBI Taxonomy" id="118126"/>
    <lineage>
        <taxon>Archaea</taxon>
        <taxon>Methanobacteriati</taxon>
        <taxon>Methanobacteriota</taxon>
        <taxon>Stenosarchaea group</taxon>
        <taxon>Methanomicrobia</taxon>
        <taxon>Methanomicrobiales</taxon>
        <taxon>Methanomicrobiaceae</taxon>
        <taxon>Methanoculleus</taxon>
    </lineage>
</organism>
<dbReference type="EMBL" id="FMID01000046">
    <property type="protein sequence ID" value="SCL76027.1"/>
    <property type="molecule type" value="Genomic_DNA"/>
</dbReference>
<dbReference type="PANTHER" id="PTHR43304">
    <property type="entry name" value="PHYTOCHROME-LIKE PROTEIN CPH1"/>
    <property type="match status" value="1"/>
</dbReference>
<evidence type="ECO:0000256" key="3">
    <source>
        <dbReference type="ARBA" id="ARBA00022553"/>
    </source>
</evidence>
<evidence type="ECO:0000256" key="4">
    <source>
        <dbReference type="ARBA" id="ARBA00022679"/>
    </source>
</evidence>
<dbReference type="PROSITE" id="PS50113">
    <property type="entry name" value="PAC"/>
    <property type="match status" value="1"/>
</dbReference>
<keyword evidence="7" id="KW-1133">Transmembrane helix</keyword>
<comment type="catalytic activity">
    <reaction evidence="1">
        <text>ATP + protein L-histidine = ADP + protein N-phospho-L-histidine.</text>
        <dbReference type="EC" id="2.7.13.3"/>
    </reaction>
</comment>
<sequence length="672" mass="72817">MGGWSGPGVAPPRQGSGGTSGSRPAVPCPHRKGAMQTNSMQTDSSARTTRSGAESRWGRIEQGAAESGIWRSFIVLTVLLAGLAATGLYSFLLFHTIAEFVAIAIATGVFIVAWNARTMRENGYLLVAGTGMLFVAGIALVHTLAYDGMGIFVGYDANLPTQLWIASRYLLAGTLLAAPLLLRRNPGSREVFAAFFGVTVLLLLSIFVVPVFPDCYIVGSGLTPFKIWSEYIIAALLALGAVAVYRVRDAFSPRVAAHLLAAVLVLIASELAFTLYISVYGPSNMIGHLLMVLSFGLIYVAFVETGIRQPYALVFTGLKSSEERLRREKNRLAQYLDIAGALFVVLDGDGRVALINRRASEVLGCPADAAVGEAWAERFIPPAERERFRALFAELREGETGGNERVKMPVVATDGGERIIAWHNTVLRDENGAVCGILSSGEDITEQQHAEEALVQANAKLNLLAGITRHDILNQITVARAYIEFAGEDSENPGVQTCLERAHAAVDEIQKQIEFSRDYHDMGVKAPVWQKPQDLVAESVSYLALPTGIDVRADLSGLEIYADPMVKKVFYNLIDNAVRHGGSVTEVRFSCTRAGPDLLILCEDDGTGIPDGEKEAIFRETYKRRYGHGLFLVAGILGITGMTIRETGRSGTGARFEIIVPNGAYRFEGERE</sequence>
<feature type="domain" description="Histidine kinase" evidence="8">
    <location>
        <begin position="566"/>
        <end position="664"/>
    </location>
</feature>
<evidence type="ECO:0000256" key="7">
    <source>
        <dbReference type="SAM" id="Phobius"/>
    </source>
</evidence>
<dbReference type="InterPro" id="IPR000700">
    <property type="entry name" value="PAS-assoc_C"/>
</dbReference>
<dbReference type="Pfam" id="PF17159">
    <property type="entry name" value="MASE3"/>
    <property type="match status" value="1"/>
</dbReference>